<feature type="region of interest" description="Disordered" evidence="2">
    <location>
        <begin position="1"/>
        <end position="33"/>
    </location>
</feature>
<feature type="region of interest" description="Disordered" evidence="2">
    <location>
        <begin position="298"/>
        <end position="329"/>
    </location>
</feature>
<dbReference type="SMART" id="SM00355">
    <property type="entry name" value="ZnF_C2H2"/>
    <property type="match status" value="3"/>
</dbReference>
<keyword evidence="1" id="KW-0863">Zinc-finger</keyword>
<dbReference type="PANTHER" id="PTHR21020">
    <property type="entry name" value="ZINC FINGER PROTEIN 800"/>
    <property type="match status" value="1"/>
</dbReference>
<dbReference type="PANTHER" id="PTHR21020:SF0">
    <property type="entry name" value="ZINC FINGER PROTEIN 800"/>
    <property type="match status" value="1"/>
</dbReference>
<keyword evidence="1" id="KW-0862">Zinc</keyword>
<feature type="region of interest" description="Disordered" evidence="2">
    <location>
        <begin position="408"/>
        <end position="442"/>
    </location>
</feature>
<feature type="compositionally biased region" description="Low complexity" evidence="2">
    <location>
        <begin position="1"/>
        <end position="28"/>
    </location>
</feature>
<evidence type="ECO:0000256" key="2">
    <source>
        <dbReference type="SAM" id="MobiDB-lite"/>
    </source>
</evidence>
<dbReference type="InterPro" id="IPR013087">
    <property type="entry name" value="Znf_C2H2_type"/>
</dbReference>
<proteinExistence type="predicted"/>
<keyword evidence="5" id="KW-1185">Reference proteome</keyword>
<feature type="domain" description="C2H2-type" evidence="3">
    <location>
        <begin position="330"/>
        <end position="358"/>
    </location>
</feature>
<dbReference type="InterPro" id="IPR039149">
    <property type="entry name" value="ZNF800"/>
</dbReference>
<evidence type="ECO:0000313" key="4">
    <source>
        <dbReference type="EMBL" id="KAJ9595711.1"/>
    </source>
</evidence>
<accession>A0AAD8ABQ2</accession>
<dbReference type="Gene3D" id="3.30.160.60">
    <property type="entry name" value="Classic Zinc Finger"/>
    <property type="match status" value="1"/>
</dbReference>
<evidence type="ECO:0000259" key="3">
    <source>
        <dbReference type="PROSITE" id="PS50157"/>
    </source>
</evidence>
<dbReference type="Proteomes" id="UP001233999">
    <property type="component" value="Unassembled WGS sequence"/>
</dbReference>
<dbReference type="AlphaFoldDB" id="A0AAD8ABQ2"/>
<protein>
    <recommendedName>
        <fullName evidence="3">C2H2-type domain-containing protein</fullName>
    </recommendedName>
</protein>
<comment type="caution">
    <text evidence="4">The sequence shown here is derived from an EMBL/GenBank/DDBJ whole genome shotgun (WGS) entry which is preliminary data.</text>
</comment>
<dbReference type="PROSITE" id="PS50157">
    <property type="entry name" value="ZINC_FINGER_C2H2_2"/>
    <property type="match status" value="1"/>
</dbReference>
<sequence>MAPKANSKSSKGNKQNGSKSNGGKSQSQDMHAENEHNGEQAVDYSLLRKSIQINPYGAGQIAKAYHSGSPEMLFLLDHECEVILECRACRNLFRSLANFISHKRVYCREFYSDKKHVFPPDHLLEDKTTIIQPEPVGPSKCNETWVTSDVSAIATNGASSKSSSSVIATSIPPIATYKNPKKDLSQIIENLSQQRGGKNVKETVAHVSTSKFYEGVTDRMAAQKDACKEHIIRLESIENTKYGVFQTVLQSSSALQMENTDLMKAQVVELHNMMSSNEATLGPDGQIAMINGEGTTDLAIRSNGGGNDSISSKKQANSPSGKSGSPKENHVCTICNTRFSTRKTLSHHMKSLHVTFRMCYPCPCCKNTFCNTWSVYRHLYKVHRKTTLQVRKLRSQIVNKAFRKEVPVENKNSNAKTNVPAQTAADKARKEQQRLQQENQIY</sequence>
<name>A0AAD8ABQ2_DIPPU</name>
<organism evidence="4 5">
    <name type="scientific">Diploptera punctata</name>
    <name type="common">Pacific beetle cockroach</name>
    <dbReference type="NCBI Taxonomy" id="6984"/>
    <lineage>
        <taxon>Eukaryota</taxon>
        <taxon>Metazoa</taxon>
        <taxon>Ecdysozoa</taxon>
        <taxon>Arthropoda</taxon>
        <taxon>Hexapoda</taxon>
        <taxon>Insecta</taxon>
        <taxon>Pterygota</taxon>
        <taxon>Neoptera</taxon>
        <taxon>Polyneoptera</taxon>
        <taxon>Dictyoptera</taxon>
        <taxon>Blattodea</taxon>
        <taxon>Blaberoidea</taxon>
        <taxon>Blaberidae</taxon>
        <taxon>Diplopterinae</taxon>
        <taxon>Diploptera</taxon>
    </lineage>
</organism>
<feature type="compositionally biased region" description="Polar residues" evidence="2">
    <location>
        <begin position="410"/>
        <end position="421"/>
    </location>
</feature>
<reference evidence="4" key="2">
    <citation type="submission" date="2023-05" db="EMBL/GenBank/DDBJ databases">
        <authorList>
            <person name="Fouks B."/>
        </authorList>
    </citation>
    <scope>NUCLEOTIDE SEQUENCE</scope>
    <source>
        <strain evidence="4">Stay&amp;Tobe</strain>
        <tissue evidence="4">Testes</tissue>
    </source>
</reference>
<reference evidence="4" key="1">
    <citation type="journal article" date="2023" name="IScience">
        <title>Live-bearing cockroach genome reveals convergent evolutionary mechanisms linked to viviparity in insects and beyond.</title>
        <authorList>
            <person name="Fouks B."/>
            <person name="Harrison M.C."/>
            <person name="Mikhailova A.A."/>
            <person name="Marchal E."/>
            <person name="English S."/>
            <person name="Carruthers M."/>
            <person name="Jennings E.C."/>
            <person name="Chiamaka E.L."/>
            <person name="Frigard R.A."/>
            <person name="Pippel M."/>
            <person name="Attardo G.M."/>
            <person name="Benoit J.B."/>
            <person name="Bornberg-Bauer E."/>
            <person name="Tobe S.S."/>
        </authorList>
    </citation>
    <scope>NUCLEOTIDE SEQUENCE</scope>
    <source>
        <strain evidence="4">Stay&amp;Tobe</strain>
    </source>
</reference>
<evidence type="ECO:0000313" key="5">
    <source>
        <dbReference type="Proteomes" id="UP001233999"/>
    </source>
</evidence>
<dbReference type="GO" id="GO:0008270">
    <property type="term" value="F:zinc ion binding"/>
    <property type="evidence" value="ECO:0007669"/>
    <property type="project" value="UniProtKB-KW"/>
</dbReference>
<dbReference type="EMBL" id="JASPKZ010002319">
    <property type="protein sequence ID" value="KAJ9595711.1"/>
    <property type="molecule type" value="Genomic_DNA"/>
</dbReference>
<gene>
    <name evidence="4" type="ORF">L9F63_013124</name>
</gene>
<evidence type="ECO:0000256" key="1">
    <source>
        <dbReference type="PROSITE-ProRule" id="PRU00042"/>
    </source>
</evidence>
<keyword evidence="1" id="KW-0479">Metal-binding</keyword>
<feature type="compositionally biased region" description="Polar residues" evidence="2">
    <location>
        <begin position="308"/>
        <end position="323"/>
    </location>
</feature>
<feature type="non-terminal residue" evidence="4">
    <location>
        <position position="1"/>
    </location>
</feature>
<dbReference type="PROSITE" id="PS00028">
    <property type="entry name" value="ZINC_FINGER_C2H2_1"/>
    <property type="match status" value="2"/>
</dbReference>